<evidence type="ECO:0000313" key="1">
    <source>
        <dbReference type="EMBL" id="KAL0187662.1"/>
    </source>
</evidence>
<evidence type="ECO:0000313" key="2">
    <source>
        <dbReference type="Proteomes" id="UP001529510"/>
    </source>
</evidence>
<feature type="non-terminal residue" evidence="1">
    <location>
        <position position="51"/>
    </location>
</feature>
<dbReference type="AlphaFoldDB" id="A0ABD0QP83"/>
<name>A0ABD0QP83_CIRMR</name>
<reference evidence="1 2" key="1">
    <citation type="submission" date="2024-05" db="EMBL/GenBank/DDBJ databases">
        <title>Genome sequencing and assembly of Indian major carp, Cirrhinus mrigala (Hamilton, 1822).</title>
        <authorList>
            <person name="Mohindra V."/>
            <person name="Chowdhury L.M."/>
            <person name="Lal K."/>
            <person name="Jena J.K."/>
        </authorList>
    </citation>
    <scope>NUCLEOTIDE SEQUENCE [LARGE SCALE GENOMIC DNA]</scope>
    <source>
        <strain evidence="1">CM1030</strain>
        <tissue evidence="1">Blood</tissue>
    </source>
</reference>
<gene>
    <name evidence="1" type="ORF">M9458_014761</name>
</gene>
<dbReference type="Proteomes" id="UP001529510">
    <property type="component" value="Unassembled WGS sequence"/>
</dbReference>
<dbReference type="EMBL" id="JAMKFB020000007">
    <property type="protein sequence ID" value="KAL0187662.1"/>
    <property type="molecule type" value="Genomic_DNA"/>
</dbReference>
<proteinExistence type="predicted"/>
<organism evidence="1 2">
    <name type="scientific">Cirrhinus mrigala</name>
    <name type="common">Mrigala</name>
    <dbReference type="NCBI Taxonomy" id="683832"/>
    <lineage>
        <taxon>Eukaryota</taxon>
        <taxon>Metazoa</taxon>
        <taxon>Chordata</taxon>
        <taxon>Craniata</taxon>
        <taxon>Vertebrata</taxon>
        <taxon>Euteleostomi</taxon>
        <taxon>Actinopterygii</taxon>
        <taxon>Neopterygii</taxon>
        <taxon>Teleostei</taxon>
        <taxon>Ostariophysi</taxon>
        <taxon>Cypriniformes</taxon>
        <taxon>Cyprinidae</taxon>
        <taxon>Labeoninae</taxon>
        <taxon>Labeonini</taxon>
        <taxon>Cirrhinus</taxon>
    </lineage>
</organism>
<keyword evidence="2" id="KW-1185">Reference proteome</keyword>
<accession>A0ABD0QP83</accession>
<sequence length="51" mass="5475">MCLCRVEELTCGGMMEQVQEAFGETMTSVVSLCARYPIACANSIGLLCTIP</sequence>
<protein>
    <submittedName>
        <fullName evidence="1">Uncharacterized protein</fullName>
    </submittedName>
</protein>
<comment type="caution">
    <text evidence="1">The sequence shown here is derived from an EMBL/GenBank/DDBJ whole genome shotgun (WGS) entry which is preliminary data.</text>
</comment>